<name>A0A484NL46_9ASTE</name>
<keyword evidence="2" id="KW-1185">Reference proteome</keyword>
<proteinExistence type="predicted"/>
<dbReference type="Proteomes" id="UP000595140">
    <property type="component" value="Unassembled WGS sequence"/>
</dbReference>
<accession>A0A484NL46</accession>
<evidence type="ECO:0000313" key="1">
    <source>
        <dbReference type="EMBL" id="VFR01158.1"/>
    </source>
</evidence>
<organism evidence="1 2">
    <name type="scientific">Cuscuta campestris</name>
    <dbReference type="NCBI Taxonomy" id="132261"/>
    <lineage>
        <taxon>Eukaryota</taxon>
        <taxon>Viridiplantae</taxon>
        <taxon>Streptophyta</taxon>
        <taxon>Embryophyta</taxon>
        <taxon>Tracheophyta</taxon>
        <taxon>Spermatophyta</taxon>
        <taxon>Magnoliopsida</taxon>
        <taxon>eudicotyledons</taxon>
        <taxon>Gunneridae</taxon>
        <taxon>Pentapetalae</taxon>
        <taxon>asterids</taxon>
        <taxon>lamiids</taxon>
        <taxon>Solanales</taxon>
        <taxon>Convolvulaceae</taxon>
        <taxon>Cuscuteae</taxon>
        <taxon>Cuscuta</taxon>
        <taxon>Cuscuta subgen. Grammica</taxon>
        <taxon>Cuscuta sect. Cleistogrammica</taxon>
    </lineage>
</organism>
<protein>
    <submittedName>
        <fullName evidence="1">Uncharacterized protein</fullName>
    </submittedName>
</protein>
<evidence type="ECO:0000313" key="2">
    <source>
        <dbReference type="Proteomes" id="UP000595140"/>
    </source>
</evidence>
<sequence>MCQTDQWHQFLSWLNISGSGTHEIWLLSVSWAVEECQKCQAPIVYISFNAYIDVTLDEATTPTTNPVKSCKSRISGGYAYADLASTREREAVSEHKEYVGLIFRNYKEKLIIKQQAASGSGSNSVNFDDIDVEEVEDDLVLYAEVAGNKKLGSLGGVVKLVLLVHCLRAGLATKTMLPKYEQ</sequence>
<gene>
    <name evidence="1" type="ORF">CCAM_LOCUS42933</name>
</gene>
<dbReference type="AlphaFoldDB" id="A0A484NL46"/>
<dbReference type="EMBL" id="OOIL02006729">
    <property type="protein sequence ID" value="VFR01158.1"/>
    <property type="molecule type" value="Genomic_DNA"/>
</dbReference>
<reference evidence="1 2" key="1">
    <citation type="submission" date="2018-04" db="EMBL/GenBank/DDBJ databases">
        <authorList>
            <person name="Vogel A."/>
        </authorList>
    </citation>
    <scope>NUCLEOTIDE SEQUENCE [LARGE SCALE GENOMIC DNA]</scope>
</reference>